<accession>A0A7X0HLM3</accession>
<gene>
    <name evidence="1" type="ORF">HNQ79_006441</name>
</gene>
<reference evidence="1 2" key="1">
    <citation type="submission" date="2020-08" db="EMBL/GenBank/DDBJ databases">
        <title>Genomic Encyclopedia of Type Strains, Phase IV (KMG-IV): sequencing the most valuable type-strain genomes for metagenomic binning, comparative biology and taxonomic classification.</title>
        <authorList>
            <person name="Goeker M."/>
        </authorList>
    </citation>
    <scope>NUCLEOTIDE SEQUENCE [LARGE SCALE GENOMIC DNA]</scope>
    <source>
        <strain evidence="1 2">DSM 40141</strain>
    </source>
</reference>
<sequence>MASMGQSIAVGFLHLCTIGISYAVKHGTMRHCPQCKHLLGGHARRNDGSFQD</sequence>
<dbReference type="Proteomes" id="UP000540423">
    <property type="component" value="Unassembled WGS sequence"/>
</dbReference>
<organism evidence="1 2">
    <name type="scientific">Streptomyces candidus</name>
    <dbReference type="NCBI Taxonomy" id="67283"/>
    <lineage>
        <taxon>Bacteria</taxon>
        <taxon>Bacillati</taxon>
        <taxon>Actinomycetota</taxon>
        <taxon>Actinomycetes</taxon>
        <taxon>Kitasatosporales</taxon>
        <taxon>Streptomycetaceae</taxon>
        <taxon>Streptomyces</taxon>
    </lineage>
</organism>
<comment type="caution">
    <text evidence="1">The sequence shown here is derived from an EMBL/GenBank/DDBJ whole genome shotgun (WGS) entry which is preliminary data.</text>
</comment>
<evidence type="ECO:0000313" key="2">
    <source>
        <dbReference type="Proteomes" id="UP000540423"/>
    </source>
</evidence>
<dbReference type="EMBL" id="JACHEM010000031">
    <property type="protein sequence ID" value="MBB6439929.1"/>
    <property type="molecule type" value="Genomic_DNA"/>
</dbReference>
<name>A0A7X0HLM3_9ACTN</name>
<dbReference type="AlphaFoldDB" id="A0A7X0HLM3"/>
<proteinExistence type="predicted"/>
<protein>
    <submittedName>
        <fullName evidence="1">Uncharacterized protein</fullName>
    </submittedName>
</protein>
<evidence type="ECO:0000313" key="1">
    <source>
        <dbReference type="EMBL" id="MBB6439929.1"/>
    </source>
</evidence>
<keyword evidence="2" id="KW-1185">Reference proteome</keyword>